<organism evidence="1 2">
    <name type="scientific">Marinomonas balearica</name>
    <dbReference type="NCBI Taxonomy" id="491947"/>
    <lineage>
        <taxon>Bacteria</taxon>
        <taxon>Pseudomonadati</taxon>
        <taxon>Pseudomonadota</taxon>
        <taxon>Gammaproteobacteria</taxon>
        <taxon>Oceanospirillales</taxon>
        <taxon>Oceanospirillaceae</taxon>
        <taxon>Marinomonas</taxon>
    </lineage>
</organism>
<dbReference type="OrthoDB" id="9769264at2"/>
<comment type="caution">
    <text evidence="1">The sequence shown here is derived from an EMBL/GenBank/DDBJ whole genome shotgun (WGS) entry which is preliminary data.</text>
</comment>
<sequence>MNKATSINLGVNMIDLSSENYNIAERVASHHALLNRSLDYLISETGLDKKVDTSKKPSWLSYGYYNKCIYSLELNDIKLGKKFLVDSLENYKEFKSLSISELNFDISSKNKIELIENELFLHKDKSIEVGTVRENQKEERKKLSRALMIIEEISPKLRFELESYIDEIILTGHSEGNYIRSAASFNLFGLILINANRKNSILFYIEHIIHELSHVVLYTAQSYDELTLNPAEEKYKAPYRADLRPMDGLYHAYFVMCRIISILSKLGKANFSLDFEEERENRLQSTIDKFYQTHNIMKKNAVFTHYGEFLFNQCAKQVRNIT</sequence>
<evidence type="ECO:0000313" key="1">
    <source>
        <dbReference type="EMBL" id="TDO96711.1"/>
    </source>
</evidence>
<gene>
    <name evidence="1" type="ORF">DFP79_2476</name>
</gene>
<protein>
    <submittedName>
        <fullName evidence="1">HEXXH motif-containing protein</fullName>
    </submittedName>
</protein>
<keyword evidence="2" id="KW-1185">Reference proteome</keyword>
<dbReference type="Proteomes" id="UP000294656">
    <property type="component" value="Unassembled WGS sequence"/>
</dbReference>
<evidence type="ECO:0000313" key="2">
    <source>
        <dbReference type="Proteomes" id="UP000294656"/>
    </source>
</evidence>
<dbReference type="EMBL" id="SNXC01000013">
    <property type="protein sequence ID" value="TDO96711.1"/>
    <property type="molecule type" value="Genomic_DNA"/>
</dbReference>
<dbReference type="InterPro" id="IPR026337">
    <property type="entry name" value="AKG_HExxH"/>
</dbReference>
<dbReference type="AlphaFoldDB" id="A0A4R6M5S9"/>
<reference evidence="1 2" key="1">
    <citation type="submission" date="2019-03" db="EMBL/GenBank/DDBJ databases">
        <title>Genomic Encyclopedia of Type Strains, Phase III (KMG-III): the genomes of soil and plant-associated and newly described type strains.</title>
        <authorList>
            <person name="Whitman W."/>
        </authorList>
    </citation>
    <scope>NUCLEOTIDE SEQUENCE [LARGE SCALE GENOMIC DNA]</scope>
    <source>
        <strain evidence="1 2">CECT 7378</strain>
    </source>
</reference>
<name>A0A4R6M5S9_9GAMM</name>
<proteinExistence type="predicted"/>
<accession>A0A4R6M5S9</accession>
<dbReference type="NCBIfam" id="TIGR04267">
    <property type="entry name" value="mod_HExxH"/>
    <property type="match status" value="1"/>
</dbReference>